<reference evidence="12 13" key="1">
    <citation type="submission" date="2017-10" db="EMBL/GenBank/DDBJ databases">
        <title>Sequencing the genomes of 1000 actinobacteria strains.</title>
        <authorList>
            <person name="Klenk H.-P."/>
        </authorList>
    </citation>
    <scope>NUCLEOTIDE SEQUENCE [LARGE SCALE GENOMIC DNA]</scope>
    <source>
        <strain evidence="12 13">DSM 21574</strain>
    </source>
</reference>
<evidence type="ECO:0000256" key="7">
    <source>
        <dbReference type="PROSITE-ProRule" id="PRU00473"/>
    </source>
</evidence>
<keyword evidence="5 10" id="KW-1133">Transmembrane helix</keyword>
<dbReference type="Pfam" id="PF13677">
    <property type="entry name" value="MotB_plug"/>
    <property type="match status" value="1"/>
</dbReference>
<dbReference type="Pfam" id="PF00691">
    <property type="entry name" value="OmpA"/>
    <property type="match status" value="1"/>
</dbReference>
<dbReference type="CDD" id="cd07185">
    <property type="entry name" value="OmpA_C-like"/>
    <property type="match status" value="1"/>
</dbReference>
<evidence type="ECO:0000256" key="1">
    <source>
        <dbReference type="ARBA" id="ARBA00004162"/>
    </source>
</evidence>
<dbReference type="PANTHER" id="PTHR30329">
    <property type="entry name" value="STATOR ELEMENT OF FLAGELLAR MOTOR COMPLEX"/>
    <property type="match status" value="1"/>
</dbReference>
<evidence type="ECO:0000256" key="6">
    <source>
        <dbReference type="ARBA" id="ARBA00023136"/>
    </source>
</evidence>
<evidence type="ECO:0000313" key="13">
    <source>
        <dbReference type="Proteomes" id="UP000221394"/>
    </source>
</evidence>
<dbReference type="Proteomes" id="UP000221394">
    <property type="component" value="Unassembled WGS sequence"/>
</dbReference>
<dbReference type="InterPro" id="IPR025713">
    <property type="entry name" value="MotB-like_N_dom"/>
</dbReference>
<evidence type="ECO:0000256" key="5">
    <source>
        <dbReference type="ARBA" id="ARBA00022989"/>
    </source>
</evidence>
<dbReference type="InterPro" id="IPR006665">
    <property type="entry name" value="OmpA-like"/>
</dbReference>
<feature type="domain" description="OmpA-like" evidence="11">
    <location>
        <begin position="156"/>
        <end position="276"/>
    </location>
</feature>
<feature type="compositionally biased region" description="Polar residues" evidence="9">
    <location>
        <begin position="305"/>
        <end position="315"/>
    </location>
</feature>
<evidence type="ECO:0000256" key="9">
    <source>
        <dbReference type="SAM" id="MobiDB-lite"/>
    </source>
</evidence>
<dbReference type="RefSeq" id="WP_098458478.1">
    <property type="nucleotide sequence ID" value="NZ_PDJH01000001.1"/>
</dbReference>
<dbReference type="AlphaFoldDB" id="A0A2A9EEF6"/>
<evidence type="ECO:0000256" key="4">
    <source>
        <dbReference type="ARBA" id="ARBA00022692"/>
    </source>
</evidence>
<accession>A0A2A9EEF6</accession>
<dbReference type="EMBL" id="PDJH01000001">
    <property type="protein sequence ID" value="PFG37427.1"/>
    <property type="molecule type" value="Genomic_DNA"/>
</dbReference>
<dbReference type="PROSITE" id="PS51123">
    <property type="entry name" value="OMPA_2"/>
    <property type="match status" value="1"/>
</dbReference>
<sequence length="315" mass="34421">MSRRRKRVEEEEHENHERWAVSYSDMMTVLMALFLVMYAISSVDQVKYEELAHSLASGFGAGDSVVLVDKAGIMDTTGDSMEIKPLDEIAPSLSAGVVNGTYTGTGSTDAEGEYSAADYAEAEAEYDNLEQIRDHIEENLERVKLSDAVTFRITERGLVVGMITTDVFFDTASNELTATSRKVIDAVGKPLRKISNEIAIEGHADIVPTGSTAKTNWELSSARATTVLRRMVEKSHLSPARMSAVGFGDARPLVDKTDKKSLAANRRADVVVLSDKPERIRELLTVVDENRKKKSSAAKDGEVTASASASQQDKE</sequence>
<dbReference type="InterPro" id="IPR036737">
    <property type="entry name" value="OmpA-like_sf"/>
</dbReference>
<evidence type="ECO:0000259" key="11">
    <source>
        <dbReference type="PROSITE" id="PS51123"/>
    </source>
</evidence>
<comment type="caution">
    <text evidence="12">The sequence shown here is derived from an EMBL/GenBank/DDBJ whole genome shotgun (WGS) entry which is preliminary data.</text>
</comment>
<proteinExistence type="inferred from homology"/>
<keyword evidence="8" id="KW-0175">Coiled coil</keyword>
<gene>
    <name evidence="12" type="ORF">ATL41_2189</name>
</gene>
<keyword evidence="6 7" id="KW-0472">Membrane</keyword>
<evidence type="ECO:0000256" key="2">
    <source>
        <dbReference type="ARBA" id="ARBA00008914"/>
    </source>
</evidence>
<organism evidence="12 13">
    <name type="scientific">Flavimobilis soli</name>
    <dbReference type="NCBI Taxonomy" id="442709"/>
    <lineage>
        <taxon>Bacteria</taxon>
        <taxon>Bacillati</taxon>
        <taxon>Actinomycetota</taxon>
        <taxon>Actinomycetes</taxon>
        <taxon>Micrococcales</taxon>
        <taxon>Jonesiaceae</taxon>
        <taxon>Flavimobilis</taxon>
    </lineage>
</organism>
<comment type="subcellular location">
    <subcellularLocation>
        <location evidence="1">Cell membrane</location>
        <topology evidence="1">Single-pass membrane protein</topology>
    </subcellularLocation>
</comment>
<keyword evidence="13" id="KW-1185">Reference proteome</keyword>
<keyword evidence="4 10" id="KW-0812">Transmembrane</keyword>
<keyword evidence="3" id="KW-1003">Cell membrane</keyword>
<comment type="similarity">
    <text evidence="2">Belongs to the MotB family.</text>
</comment>
<dbReference type="SUPFAM" id="SSF103088">
    <property type="entry name" value="OmpA-like"/>
    <property type="match status" value="1"/>
</dbReference>
<dbReference type="OrthoDB" id="9815217at2"/>
<dbReference type="GO" id="GO:0005886">
    <property type="term" value="C:plasma membrane"/>
    <property type="evidence" value="ECO:0007669"/>
    <property type="project" value="UniProtKB-SubCell"/>
</dbReference>
<name>A0A2A9EEF6_9MICO</name>
<feature type="coiled-coil region" evidence="8">
    <location>
        <begin position="119"/>
        <end position="146"/>
    </location>
</feature>
<feature type="transmembrane region" description="Helical" evidence="10">
    <location>
        <begin position="20"/>
        <end position="40"/>
    </location>
</feature>
<protein>
    <submittedName>
        <fullName evidence="12">Chemotaxis protein MotB</fullName>
    </submittedName>
</protein>
<dbReference type="PANTHER" id="PTHR30329:SF21">
    <property type="entry name" value="LIPOPROTEIN YIAD-RELATED"/>
    <property type="match status" value="1"/>
</dbReference>
<dbReference type="Gene3D" id="3.30.1330.60">
    <property type="entry name" value="OmpA-like domain"/>
    <property type="match status" value="1"/>
</dbReference>
<feature type="region of interest" description="Disordered" evidence="9">
    <location>
        <begin position="289"/>
        <end position="315"/>
    </location>
</feature>
<evidence type="ECO:0000256" key="8">
    <source>
        <dbReference type="SAM" id="Coils"/>
    </source>
</evidence>
<dbReference type="InterPro" id="IPR050330">
    <property type="entry name" value="Bact_OuterMem_StrucFunc"/>
</dbReference>
<evidence type="ECO:0000256" key="10">
    <source>
        <dbReference type="SAM" id="Phobius"/>
    </source>
</evidence>
<evidence type="ECO:0000313" key="12">
    <source>
        <dbReference type="EMBL" id="PFG37427.1"/>
    </source>
</evidence>
<evidence type="ECO:0000256" key="3">
    <source>
        <dbReference type="ARBA" id="ARBA00022475"/>
    </source>
</evidence>